<dbReference type="Gene3D" id="2.40.50.100">
    <property type="match status" value="1"/>
</dbReference>
<proteinExistence type="predicted"/>
<protein>
    <submittedName>
        <fullName evidence="3">Macrolide export protein MacA</fullName>
    </submittedName>
</protein>
<keyword evidence="4" id="KW-1185">Reference proteome</keyword>
<reference evidence="3 4" key="1">
    <citation type="submission" date="2019-02" db="EMBL/GenBank/DDBJ databases">
        <title>Deep-cultivation of Planctomycetes and their phenomic and genomic characterization uncovers novel biology.</title>
        <authorList>
            <person name="Wiegand S."/>
            <person name="Jogler M."/>
            <person name="Boedeker C."/>
            <person name="Pinto D."/>
            <person name="Vollmers J."/>
            <person name="Rivas-Marin E."/>
            <person name="Kohn T."/>
            <person name="Peeters S.H."/>
            <person name="Heuer A."/>
            <person name="Rast P."/>
            <person name="Oberbeckmann S."/>
            <person name="Bunk B."/>
            <person name="Jeske O."/>
            <person name="Meyerdierks A."/>
            <person name="Storesund J.E."/>
            <person name="Kallscheuer N."/>
            <person name="Luecker S."/>
            <person name="Lage O.M."/>
            <person name="Pohl T."/>
            <person name="Merkel B.J."/>
            <person name="Hornburger P."/>
            <person name="Mueller R.-W."/>
            <person name="Bruemmer F."/>
            <person name="Labrenz M."/>
            <person name="Spormann A.M."/>
            <person name="Op den Camp H."/>
            <person name="Overmann J."/>
            <person name="Amann R."/>
            <person name="Jetten M.S.M."/>
            <person name="Mascher T."/>
            <person name="Medema M.H."/>
            <person name="Devos D.P."/>
            <person name="Kaster A.-K."/>
            <person name="Ovreas L."/>
            <person name="Rohde M."/>
            <person name="Galperin M.Y."/>
            <person name="Jogler C."/>
        </authorList>
    </citation>
    <scope>NUCLEOTIDE SEQUENCE [LARGE SCALE GENOMIC DNA]</scope>
    <source>
        <strain evidence="3 4">Pla85_3_4</strain>
    </source>
</reference>
<dbReference type="AlphaFoldDB" id="A0A518DRU0"/>
<evidence type="ECO:0000313" key="3">
    <source>
        <dbReference type="EMBL" id="QDU94534.1"/>
    </source>
</evidence>
<dbReference type="SUPFAM" id="SSF111369">
    <property type="entry name" value="HlyD-like secretion proteins"/>
    <property type="match status" value="1"/>
</dbReference>
<dbReference type="GO" id="GO:0015562">
    <property type="term" value="F:efflux transmembrane transporter activity"/>
    <property type="evidence" value="ECO:0007669"/>
    <property type="project" value="TreeGrafter"/>
</dbReference>
<gene>
    <name evidence="3" type="primary">macA_2</name>
    <name evidence="3" type="ORF">Pla8534_23250</name>
</gene>
<accession>A0A518DRU0</accession>
<feature type="chain" id="PRO_5021903347" evidence="1">
    <location>
        <begin position="28"/>
        <end position="306"/>
    </location>
</feature>
<dbReference type="PANTHER" id="PTHR30469">
    <property type="entry name" value="MULTIDRUG RESISTANCE PROTEIN MDTA"/>
    <property type="match status" value="1"/>
</dbReference>
<keyword evidence="1" id="KW-0732">Signal</keyword>
<dbReference type="EMBL" id="CP036433">
    <property type="protein sequence ID" value="QDU94534.1"/>
    <property type="molecule type" value="Genomic_DNA"/>
</dbReference>
<feature type="domain" description="Multidrug resistance protein MdtA-like barrel-sandwich hybrid" evidence="2">
    <location>
        <begin position="44"/>
        <end position="210"/>
    </location>
</feature>
<organism evidence="3 4">
    <name type="scientific">Lignipirellula cremea</name>
    <dbReference type="NCBI Taxonomy" id="2528010"/>
    <lineage>
        <taxon>Bacteria</taxon>
        <taxon>Pseudomonadati</taxon>
        <taxon>Planctomycetota</taxon>
        <taxon>Planctomycetia</taxon>
        <taxon>Pirellulales</taxon>
        <taxon>Pirellulaceae</taxon>
        <taxon>Lignipirellula</taxon>
    </lineage>
</organism>
<evidence type="ECO:0000313" key="4">
    <source>
        <dbReference type="Proteomes" id="UP000317648"/>
    </source>
</evidence>
<dbReference type="Proteomes" id="UP000317648">
    <property type="component" value="Chromosome"/>
</dbReference>
<dbReference type="GO" id="GO:1990281">
    <property type="term" value="C:efflux pump complex"/>
    <property type="evidence" value="ECO:0007669"/>
    <property type="project" value="TreeGrafter"/>
</dbReference>
<dbReference type="Gene3D" id="1.10.287.470">
    <property type="entry name" value="Helix hairpin bin"/>
    <property type="match status" value="1"/>
</dbReference>
<sequence length="306" mass="33900" precursor="true">MGCRGRQVGWSTLLLAVLFTTGRPATAQSAPAQRVTDCLVTLERRVELSAQHAGMLTLLQVEVGDQVEQDQLLGLIDERAAKQQEAVAAAELEAAESEAQNELRVQAAVKTAELAAQELKIMEQIRESNPGAISPLEISKQQLKMEHARLEVLVARRAVALAVITMKAKEAQHRLASLEVQDRRLTAPFRGLVTSVRRKQGEWVSQGEPMLRIISIDRLLIEGYVDAALHSPREIANSRVQADVLLTRGKRHKTPCTIRFVSPEIEPNNSFRVVVEIDNSERKFFPGMSADLLFWTSEAEAELDGN</sequence>
<name>A0A518DRU0_9BACT</name>
<dbReference type="Gene3D" id="2.40.30.170">
    <property type="match status" value="1"/>
</dbReference>
<dbReference type="Pfam" id="PF25917">
    <property type="entry name" value="BSH_RND"/>
    <property type="match status" value="1"/>
</dbReference>
<evidence type="ECO:0000256" key="1">
    <source>
        <dbReference type="SAM" id="SignalP"/>
    </source>
</evidence>
<dbReference type="KEGG" id="lcre:Pla8534_23250"/>
<feature type="signal peptide" evidence="1">
    <location>
        <begin position="1"/>
        <end position="27"/>
    </location>
</feature>
<evidence type="ECO:0000259" key="2">
    <source>
        <dbReference type="Pfam" id="PF25917"/>
    </source>
</evidence>
<dbReference type="InterPro" id="IPR058625">
    <property type="entry name" value="MdtA-like_BSH"/>
</dbReference>